<name>A0AAX1N6B1_9BACT</name>
<keyword evidence="2" id="KW-0472">Membrane</keyword>
<keyword evidence="7" id="KW-1185">Reference proteome</keyword>
<dbReference type="SUPFAM" id="SSF49464">
    <property type="entry name" value="Carboxypeptidase regulatory domain-like"/>
    <property type="match status" value="1"/>
</dbReference>
<gene>
    <name evidence="6" type="ORF">KMW28_05995</name>
</gene>
<dbReference type="SUPFAM" id="SSF56935">
    <property type="entry name" value="Porins"/>
    <property type="match status" value="1"/>
</dbReference>
<dbReference type="InterPro" id="IPR036942">
    <property type="entry name" value="Beta-barrel_TonB_sf"/>
</dbReference>
<dbReference type="InterPro" id="IPR008969">
    <property type="entry name" value="CarboxyPept-like_regulatory"/>
</dbReference>
<evidence type="ECO:0000313" key="7">
    <source>
        <dbReference type="Proteomes" id="UP000678679"/>
    </source>
</evidence>
<evidence type="ECO:0000256" key="2">
    <source>
        <dbReference type="ARBA" id="ARBA00023136"/>
    </source>
</evidence>
<proteinExistence type="predicted"/>
<accession>A0AAX1N6B1</accession>
<dbReference type="AlphaFoldDB" id="A0AAX1N6B1"/>
<dbReference type="RefSeq" id="WP_169664180.1">
    <property type="nucleotide sequence ID" value="NZ_CP076132.1"/>
</dbReference>
<evidence type="ECO:0000256" key="1">
    <source>
        <dbReference type="ARBA" id="ARBA00004442"/>
    </source>
</evidence>
<dbReference type="Gene3D" id="2.40.170.20">
    <property type="entry name" value="TonB-dependent receptor, beta-barrel domain"/>
    <property type="match status" value="1"/>
</dbReference>
<evidence type="ECO:0000256" key="4">
    <source>
        <dbReference type="SAM" id="SignalP"/>
    </source>
</evidence>
<evidence type="ECO:0000313" key="6">
    <source>
        <dbReference type="EMBL" id="QWG03129.1"/>
    </source>
</evidence>
<dbReference type="Pfam" id="PF25183">
    <property type="entry name" value="OMP_b-brl_4"/>
    <property type="match status" value="2"/>
</dbReference>
<comment type="subcellular location">
    <subcellularLocation>
        <location evidence="1">Cell outer membrane</location>
    </subcellularLocation>
</comment>
<evidence type="ECO:0000256" key="3">
    <source>
        <dbReference type="ARBA" id="ARBA00023237"/>
    </source>
</evidence>
<dbReference type="InterPro" id="IPR057601">
    <property type="entry name" value="Oar-like_b-barrel"/>
</dbReference>
<feature type="domain" description="TonB-dependent transporter Oar-like beta-barrel" evidence="5">
    <location>
        <begin position="344"/>
        <end position="992"/>
    </location>
</feature>
<organism evidence="6 7">
    <name type="scientific">Flammeovirga yaeyamensis</name>
    <dbReference type="NCBI Taxonomy" id="367791"/>
    <lineage>
        <taxon>Bacteria</taxon>
        <taxon>Pseudomonadati</taxon>
        <taxon>Bacteroidota</taxon>
        <taxon>Cytophagia</taxon>
        <taxon>Cytophagales</taxon>
        <taxon>Flammeovirgaceae</taxon>
        <taxon>Flammeovirga</taxon>
    </lineage>
</organism>
<dbReference type="Pfam" id="PF13715">
    <property type="entry name" value="CarbopepD_reg_2"/>
    <property type="match status" value="1"/>
</dbReference>
<dbReference type="KEGG" id="fya:KMW28_05995"/>
<dbReference type="GO" id="GO:0004180">
    <property type="term" value="F:carboxypeptidase activity"/>
    <property type="evidence" value="ECO:0007669"/>
    <property type="project" value="UniProtKB-KW"/>
</dbReference>
<keyword evidence="4" id="KW-0732">Signal</keyword>
<protein>
    <submittedName>
        <fullName evidence="6">Carboxypeptidase-like regulatory domain-containing protein</fullName>
    </submittedName>
</protein>
<sequence length="1047" mass="116292">MKTKLLLLFLLLGVNFSVFSQSGESSIEGKIVDEDAQALPGALIKIKNLSTGFSTGTISSANGDFSIKSVPVGGPYEVNISFMGYAEQKVTIERVNQGDKLNLNINLKNDDTELDEVVISSNSVINQMKQFGATTAVGQMEIKNLPTEGRNFSKLAAISPLQGGGDLNLGGQRRTSTGISIDGLNARNPLGAGEVSGGPWSISQEAIGEFQVTTNDYDVVEGRAGGGSVRAITRGGTNEWEGSVFSYVRNDHLQSKYDVNGNERTSKFSTTQYGASLGGAIVKDKLHFFTVFEQELSTSPYYIADIRNEDDENRLGISRGNLNRFVQIGREQYGLSDDQQTGEFSQNRDAKTWFARMDWNINEKHRLTLSNNLVTFKRPFSVNDNSNFNMAETVGDYEDGHNTTNLVLRSKWSDKWLSSTKVQYQSQYKNFTPNSQLPDANIPRAIVYVTSELPNGSTARKSLQLGGQRYLPELNESTVVQFNNTTHYTGNKVSFTFGGDLLYTNMYTLLSNEQNGRFYFNSLEDFANMNPFRYAREVPIDGLPDVDQDIIDFAFFAQAEFKLHRDIEAVVGLRYDATTFLTQGAYNPLVHQELGIRTDNKISDYNNIQPRVQLTWDVGGNNKDIVKLGGGMFTAQPPYYAMVNNIQNSGMKLAATDVTGDLVPYPDFIRYRNDPSSAPGIIEGADLMSTINSSSPDFEMPEIWKTNLSYTHVFQNRYTLGINLLASYTRNNYVYQEVNLKDEPVFYDGATGRSVFVDPSYIDENGNVDWKGSRKSENVGRTLELNSDGIGKQFAMILSGSAQIGKDGYVSASYTYNNSHDNSSYNCCVANTSTFLPVEGDPRALNWGPSDNNFKNKVVVNGASPTFKGFSVGFTFIGIGGGNYTFLNSSNTSVNGDFTTRNDVAYIFDPNAASTPQHIKDGYDQILNDPNVSNSVKDYLRDSFGGYAKRNGGVNPMNFNLDLRLTYDLKIFQEKNKLRLTMDAFNVMNMVNKEWGITHNHGDQEIMRVTGFDHDTNSFEYEVNTNVGAIPNNGTPWRLQLGAKYMF</sequence>
<dbReference type="Gene3D" id="2.60.40.1120">
    <property type="entry name" value="Carboxypeptidase-like, regulatory domain"/>
    <property type="match status" value="1"/>
</dbReference>
<feature type="signal peptide" evidence="4">
    <location>
        <begin position="1"/>
        <end position="20"/>
    </location>
</feature>
<dbReference type="Proteomes" id="UP000678679">
    <property type="component" value="Chromosome 1"/>
</dbReference>
<keyword evidence="3" id="KW-0998">Cell outer membrane</keyword>
<feature type="domain" description="TonB-dependent transporter Oar-like beta-barrel" evidence="5">
    <location>
        <begin position="232"/>
        <end position="294"/>
    </location>
</feature>
<dbReference type="GO" id="GO:0009279">
    <property type="term" value="C:cell outer membrane"/>
    <property type="evidence" value="ECO:0007669"/>
    <property type="project" value="UniProtKB-SubCell"/>
</dbReference>
<feature type="chain" id="PRO_5044016015" evidence="4">
    <location>
        <begin position="21"/>
        <end position="1047"/>
    </location>
</feature>
<reference evidence="6 7" key="1">
    <citation type="submission" date="2021-05" db="EMBL/GenBank/DDBJ databases">
        <title>Comparative genomic studies on the polysaccharide-degrading batcterial strains of the Flammeovirga genus.</title>
        <authorList>
            <person name="Zewei F."/>
            <person name="Zheng Z."/>
            <person name="Yu L."/>
            <person name="Ruyue G."/>
            <person name="Yanhong M."/>
            <person name="Yuanyuan C."/>
            <person name="Jingyan G."/>
            <person name="Wenjun H."/>
        </authorList>
    </citation>
    <scope>NUCLEOTIDE SEQUENCE [LARGE SCALE GENOMIC DNA]</scope>
    <source>
        <strain evidence="6 7">NBRC:100898</strain>
    </source>
</reference>
<keyword evidence="6" id="KW-0645">Protease</keyword>
<keyword evidence="6" id="KW-0121">Carboxypeptidase</keyword>
<dbReference type="EMBL" id="CP076132">
    <property type="protein sequence ID" value="QWG03129.1"/>
    <property type="molecule type" value="Genomic_DNA"/>
</dbReference>
<evidence type="ECO:0000259" key="5">
    <source>
        <dbReference type="Pfam" id="PF25183"/>
    </source>
</evidence>
<keyword evidence="6" id="KW-0378">Hydrolase</keyword>